<dbReference type="PANTHER" id="PTHR12526">
    <property type="entry name" value="GLYCOSYLTRANSFERASE"/>
    <property type="match status" value="1"/>
</dbReference>
<evidence type="ECO:0000313" key="3">
    <source>
        <dbReference type="EMBL" id="GIH70867.1"/>
    </source>
</evidence>
<evidence type="ECO:0000256" key="1">
    <source>
        <dbReference type="ARBA" id="ARBA00022679"/>
    </source>
</evidence>
<dbReference type="RefSeq" id="WP_204016569.1">
    <property type="nucleotide sequence ID" value="NZ_BOOG01000026.1"/>
</dbReference>
<dbReference type="Gene3D" id="3.40.50.2000">
    <property type="entry name" value="Glycogen Phosphorylase B"/>
    <property type="match status" value="2"/>
</dbReference>
<dbReference type="Proteomes" id="UP000610966">
    <property type="component" value="Unassembled WGS sequence"/>
</dbReference>
<dbReference type="AlphaFoldDB" id="A0A8J3R864"/>
<keyword evidence="4" id="KW-1185">Reference proteome</keyword>
<dbReference type="Pfam" id="PF00534">
    <property type="entry name" value="Glycos_transf_1"/>
    <property type="match status" value="1"/>
</dbReference>
<evidence type="ECO:0000313" key="4">
    <source>
        <dbReference type="Proteomes" id="UP000610966"/>
    </source>
</evidence>
<reference evidence="3" key="1">
    <citation type="submission" date="2021-01" db="EMBL/GenBank/DDBJ databases">
        <title>Whole genome shotgun sequence of Sphaerimonospora thailandensis NBRC 107569.</title>
        <authorList>
            <person name="Komaki H."/>
            <person name="Tamura T."/>
        </authorList>
    </citation>
    <scope>NUCLEOTIDE SEQUENCE</scope>
    <source>
        <strain evidence="3">NBRC 107569</strain>
    </source>
</reference>
<name>A0A8J3R864_9ACTN</name>
<dbReference type="InterPro" id="IPR001296">
    <property type="entry name" value="Glyco_trans_1"/>
</dbReference>
<sequence length="358" mass="40032">MKITFLVPSAYGMRGDVRAILNLAGELAVRHEVEVVSVRRTRETPFFPVDRRVTLRWLVDVRPRARRLLPRGQMRTEVALWRMLRGLRSDVLVTARPTLSVQAARYAPRHVVRIAREWTRPAVPAPVQRFYPRLDAVVTSTESGREEWARLLEDELSVHVIQDALPAAPWPRSRMDNRIVSAGGRLVPGKAYDRLIRAFAIVADKRPDWRLRLYGGGPEERRLRALVRELELHNHVYFMGVTPDLPGEFAKASIIAVPSRQEVLGMAVIEALSCGVPIVGFDGPRGPSGFLRPGLDSVLVPEGDDEIESYAGALLGLVDDERRRMSLAAGALDSASTYAAPGVAGRWQELMYGLRSRE</sequence>
<dbReference type="SUPFAM" id="SSF53756">
    <property type="entry name" value="UDP-Glycosyltransferase/glycogen phosphorylase"/>
    <property type="match status" value="1"/>
</dbReference>
<accession>A0A8J3R864</accession>
<proteinExistence type="predicted"/>
<keyword evidence="1" id="KW-0808">Transferase</keyword>
<gene>
    <name evidence="3" type="ORF">Mth01_31200</name>
</gene>
<evidence type="ECO:0000259" key="2">
    <source>
        <dbReference type="Pfam" id="PF00534"/>
    </source>
</evidence>
<dbReference type="EMBL" id="BOOG01000026">
    <property type="protein sequence ID" value="GIH70867.1"/>
    <property type="molecule type" value="Genomic_DNA"/>
</dbReference>
<organism evidence="3 4">
    <name type="scientific">Sphaerimonospora thailandensis</name>
    <dbReference type="NCBI Taxonomy" id="795644"/>
    <lineage>
        <taxon>Bacteria</taxon>
        <taxon>Bacillati</taxon>
        <taxon>Actinomycetota</taxon>
        <taxon>Actinomycetes</taxon>
        <taxon>Streptosporangiales</taxon>
        <taxon>Streptosporangiaceae</taxon>
        <taxon>Sphaerimonospora</taxon>
    </lineage>
</organism>
<feature type="domain" description="Glycosyl transferase family 1" evidence="2">
    <location>
        <begin position="175"/>
        <end position="328"/>
    </location>
</feature>
<protein>
    <recommendedName>
        <fullName evidence="2">Glycosyl transferase family 1 domain-containing protein</fullName>
    </recommendedName>
</protein>
<comment type="caution">
    <text evidence="3">The sequence shown here is derived from an EMBL/GenBank/DDBJ whole genome shotgun (WGS) entry which is preliminary data.</text>
</comment>
<dbReference type="GO" id="GO:0016757">
    <property type="term" value="F:glycosyltransferase activity"/>
    <property type="evidence" value="ECO:0007669"/>
    <property type="project" value="InterPro"/>
</dbReference>
<dbReference type="PANTHER" id="PTHR12526:SF627">
    <property type="entry name" value="D-RHAMNOSYLTRANSFERASE WBPZ"/>
    <property type="match status" value="1"/>
</dbReference>